<comment type="subunit">
    <text evidence="10">Interacts with PTBP1, RAVER2, VCL and ACTN1. Part of a complex containing RAVER1, VCL and ACTN1.</text>
</comment>
<keyword evidence="8" id="KW-0539">Nucleus</keyword>
<evidence type="ECO:0000256" key="4">
    <source>
        <dbReference type="ARBA" id="ARBA00022553"/>
    </source>
</evidence>
<dbReference type="InterPro" id="IPR035979">
    <property type="entry name" value="RBD_domain_sf"/>
</dbReference>
<feature type="domain" description="RRM" evidence="15">
    <location>
        <begin position="256"/>
        <end position="334"/>
    </location>
</feature>
<evidence type="ECO:0000313" key="17">
    <source>
        <dbReference type="Proteomes" id="UP001187415"/>
    </source>
</evidence>
<dbReference type="CDD" id="cd12663">
    <property type="entry name" value="RRM1_RAVER1"/>
    <property type="match status" value="1"/>
</dbReference>
<evidence type="ECO:0000256" key="3">
    <source>
        <dbReference type="ARBA" id="ARBA00022490"/>
    </source>
</evidence>
<dbReference type="Proteomes" id="UP001187415">
    <property type="component" value="Unassembled WGS sequence"/>
</dbReference>
<evidence type="ECO:0000313" key="16">
    <source>
        <dbReference type="EMBL" id="KAK2833277.1"/>
    </source>
</evidence>
<organism evidence="16 17">
    <name type="scientific">Channa striata</name>
    <name type="common">Snakehead murrel</name>
    <name type="synonym">Ophicephalus striatus</name>
    <dbReference type="NCBI Taxonomy" id="64152"/>
    <lineage>
        <taxon>Eukaryota</taxon>
        <taxon>Metazoa</taxon>
        <taxon>Chordata</taxon>
        <taxon>Craniata</taxon>
        <taxon>Vertebrata</taxon>
        <taxon>Euteleostomi</taxon>
        <taxon>Actinopterygii</taxon>
        <taxon>Neopterygii</taxon>
        <taxon>Teleostei</taxon>
        <taxon>Neoteleostei</taxon>
        <taxon>Acanthomorphata</taxon>
        <taxon>Anabantaria</taxon>
        <taxon>Anabantiformes</taxon>
        <taxon>Channoidei</taxon>
        <taxon>Channidae</taxon>
        <taxon>Channa</taxon>
    </lineage>
</organism>
<dbReference type="InterPro" id="IPR012677">
    <property type="entry name" value="Nucleotide-bd_a/b_plait_sf"/>
</dbReference>
<evidence type="ECO:0000256" key="8">
    <source>
        <dbReference type="ARBA" id="ARBA00023242"/>
    </source>
</evidence>
<dbReference type="PANTHER" id="PTHR48025:SF1">
    <property type="entry name" value="RRM DOMAIN-CONTAINING PROTEIN"/>
    <property type="match status" value="1"/>
</dbReference>
<dbReference type="InterPro" id="IPR034635">
    <property type="entry name" value="RAVER1_RRM3"/>
</dbReference>
<proteinExistence type="predicted"/>
<evidence type="ECO:0000256" key="13">
    <source>
        <dbReference type="PROSITE-ProRule" id="PRU00176"/>
    </source>
</evidence>
<dbReference type="PANTHER" id="PTHR48025">
    <property type="entry name" value="OS02G0815200 PROTEIN"/>
    <property type="match status" value="1"/>
</dbReference>
<dbReference type="PROSITE" id="PS50102">
    <property type="entry name" value="RRM"/>
    <property type="match status" value="3"/>
</dbReference>
<reference evidence="16" key="1">
    <citation type="submission" date="2023-07" db="EMBL/GenBank/DDBJ databases">
        <title>Chromosome-level Genome Assembly of Striped Snakehead (Channa striata).</title>
        <authorList>
            <person name="Liu H."/>
        </authorList>
    </citation>
    <scope>NUCLEOTIDE SEQUENCE</scope>
    <source>
        <strain evidence="16">Gz</strain>
        <tissue evidence="16">Muscle</tissue>
    </source>
</reference>
<feature type="region of interest" description="Disordered" evidence="14">
    <location>
        <begin position="1"/>
        <end position="22"/>
    </location>
</feature>
<dbReference type="SUPFAM" id="SSF54928">
    <property type="entry name" value="RNA-binding domain, RBD"/>
    <property type="match status" value="2"/>
</dbReference>
<dbReference type="GO" id="GO:0005737">
    <property type="term" value="C:cytoplasm"/>
    <property type="evidence" value="ECO:0007669"/>
    <property type="project" value="UniProtKB-SubCell"/>
</dbReference>
<evidence type="ECO:0000256" key="2">
    <source>
        <dbReference type="ARBA" id="ARBA00004496"/>
    </source>
</evidence>
<dbReference type="CDD" id="cd12667">
    <property type="entry name" value="RRM3_RAVER1"/>
    <property type="match status" value="1"/>
</dbReference>
<protein>
    <recommendedName>
        <fullName evidence="11">Ribonucleoprotein PTB-binding 1</fullName>
    </recommendedName>
    <alternativeName>
        <fullName evidence="12">Protein raver-1</fullName>
    </alternativeName>
</protein>
<dbReference type="InterPro" id="IPR000504">
    <property type="entry name" value="RRM_dom"/>
</dbReference>
<feature type="domain" description="RRM" evidence="15">
    <location>
        <begin position="167"/>
        <end position="245"/>
    </location>
</feature>
<keyword evidence="5" id="KW-0677">Repeat</keyword>
<dbReference type="EMBL" id="JAUPFM010000013">
    <property type="protein sequence ID" value="KAK2833277.1"/>
    <property type="molecule type" value="Genomic_DNA"/>
</dbReference>
<dbReference type="FunFam" id="3.30.70.330:FF:000100">
    <property type="entry name" value="Putative ribonucleoprotein PTB-binding 1"/>
    <property type="match status" value="1"/>
</dbReference>
<evidence type="ECO:0000256" key="11">
    <source>
        <dbReference type="ARBA" id="ARBA00072395"/>
    </source>
</evidence>
<comment type="caution">
    <text evidence="16">The sequence shown here is derived from an EMBL/GenBank/DDBJ whole genome shotgun (WGS) entry which is preliminary data.</text>
</comment>
<dbReference type="GO" id="GO:0005634">
    <property type="term" value="C:nucleus"/>
    <property type="evidence" value="ECO:0007669"/>
    <property type="project" value="UniProtKB-SubCell"/>
</dbReference>
<dbReference type="FunFam" id="3.30.70.330:FF:000116">
    <property type="entry name" value="Putative ribonucleoprotein PTB-binding 1"/>
    <property type="match status" value="1"/>
</dbReference>
<evidence type="ECO:0000256" key="12">
    <source>
        <dbReference type="ARBA" id="ARBA00076009"/>
    </source>
</evidence>
<accession>A0AA88MCL4</accession>
<keyword evidence="4" id="KW-0597">Phosphoprotein</keyword>
<evidence type="ECO:0000256" key="6">
    <source>
        <dbReference type="ARBA" id="ARBA00022884"/>
    </source>
</evidence>
<dbReference type="InterPro" id="IPR050502">
    <property type="entry name" value="Euk_RNA-bind_prot"/>
</dbReference>
<evidence type="ECO:0000256" key="5">
    <source>
        <dbReference type="ARBA" id="ARBA00022737"/>
    </source>
</evidence>
<evidence type="ECO:0000256" key="1">
    <source>
        <dbReference type="ARBA" id="ARBA00004123"/>
    </source>
</evidence>
<evidence type="ECO:0000256" key="7">
    <source>
        <dbReference type="ARBA" id="ARBA00022990"/>
    </source>
</evidence>
<dbReference type="AlphaFoldDB" id="A0AA88MCL4"/>
<evidence type="ECO:0000256" key="9">
    <source>
        <dbReference type="ARBA" id="ARBA00058259"/>
    </source>
</evidence>
<evidence type="ECO:0000259" key="15">
    <source>
        <dbReference type="PROSITE" id="PS50102"/>
    </source>
</evidence>
<dbReference type="Gene3D" id="3.30.70.330">
    <property type="match status" value="3"/>
</dbReference>
<dbReference type="FunFam" id="3.30.70.330:FF:000125">
    <property type="entry name" value="Putative ribonucleoprotein PTB-binding 1"/>
    <property type="match status" value="1"/>
</dbReference>
<dbReference type="Pfam" id="PF00076">
    <property type="entry name" value="RRM_1"/>
    <property type="match status" value="2"/>
</dbReference>
<comment type="subcellular location">
    <subcellularLocation>
        <location evidence="2">Cytoplasm</location>
    </subcellularLocation>
    <subcellularLocation>
        <location evidence="1">Nucleus</location>
    </subcellularLocation>
</comment>
<comment type="function">
    <text evidence="9">Cooperates with PTBP1 to modulate regulated alternative splicing events. Promotes exon skipping. Cooperates with PTBP1 to modulate switching between mutually exclusive exons during maturation of the TPM1 pre-mRNA.</text>
</comment>
<keyword evidence="3" id="KW-0963">Cytoplasm</keyword>
<dbReference type="InterPro" id="IPR034633">
    <property type="entry name" value="RAVER1_RRM1"/>
</dbReference>
<evidence type="ECO:0000256" key="14">
    <source>
        <dbReference type="SAM" id="MobiDB-lite"/>
    </source>
</evidence>
<sequence length="734" mass="79810">MAAVVSAGGATGDESTDTGLSFSSQPLRVKCDLAADHENWMAGERRHPEFQAGEDDSAPGREFLRRVDEDLTSLSSEEIENRLERTRREFYNRRKIIIKNLPSDVSNQEVHELLGNYDLKYCFVDKYKGTAFVTLLNGEQAQCAIKEFHQHVLRDREISVQLQPTDALLCIANLPRTFTQQQFEDLVRPFGNLERCFLVYSASTGHSKGYGFVEYMKKDSAARAKSELLGKQLGSRMLYVHWTEVGSLTYPLLHSKCLCVDCLPPSLLTAQDLRNALADTHTPVFCQLAQGQDGSFRRFAVLEFATAEMAEEAQRLADGRLVGGTHIRVSFCAPGPPGRSMLAALIAAQTMAVNRGKGLLPDPTAMQILTGLSNPATLKMLLNPLSQGHKQGLLGAAPTLPLLANPALSAALFQLLLQNQAKAQQQAGLIGENPLAALPVQQGVHLLGDLPQGGVVSGLGLQTDPLAPLKPMPLGRTLTREQDSPTAACTFPQTSSPTLQGISMPLMGGMMGADGLTAQGVSLLGDPPKDVNLPPSAFLSANSVFPSGGSCRPHPYRKRPTLSNMSNQHLHQTVQPNYNLRYQDSYSPEYPPLHQDPLGYSFEQQENLEAGALAGFGQQLSCQPDYSERFPHYNYPPSPPLSSFFSSGSDASSNRSLPTTQLNRAVGMPPVSHTTNYPPGLGNAMKTPIGSHKRVFSRLIPSPEPSPEGGYVGQHSQGLGGHYADSYLKRKRIF</sequence>
<feature type="domain" description="RRM" evidence="15">
    <location>
        <begin position="94"/>
        <end position="165"/>
    </location>
</feature>
<dbReference type="GO" id="GO:0003729">
    <property type="term" value="F:mRNA binding"/>
    <property type="evidence" value="ECO:0007669"/>
    <property type="project" value="TreeGrafter"/>
</dbReference>
<dbReference type="SMART" id="SM00360">
    <property type="entry name" value="RRM"/>
    <property type="match status" value="3"/>
</dbReference>
<name>A0AA88MCL4_CHASR</name>
<keyword evidence="6 13" id="KW-0694">RNA-binding</keyword>
<dbReference type="CDD" id="cd12665">
    <property type="entry name" value="RRM2_RAVER1"/>
    <property type="match status" value="1"/>
</dbReference>
<evidence type="ECO:0000256" key="10">
    <source>
        <dbReference type="ARBA" id="ARBA00066243"/>
    </source>
</evidence>
<keyword evidence="7" id="KW-0007">Acetylation</keyword>
<keyword evidence="17" id="KW-1185">Reference proteome</keyword>
<gene>
    <name evidence="16" type="ORF">Q5P01_017166</name>
</gene>